<dbReference type="OrthoDB" id="1359545at2"/>
<name>A0A4Z0M4G2_9GAMM</name>
<dbReference type="AlphaFoldDB" id="A0A4Z0M4G2"/>
<keyword evidence="2" id="KW-1185">Reference proteome</keyword>
<dbReference type="EMBL" id="SRLE01000006">
    <property type="protein sequence ID" value="TGD74346.1"/>
    <property type="molecule type" value="Genomic_DNA"/>
</dbReference>
<protein>
    <submittedName>
        <fullName evidence="1">Uncharacterized protein</fullName>
    </submittedName>
</protein>
<proteinExistence type="predicted"/>
<sequence length="201" mass="22925">MISNEELEHRAEITLDTCGGIQPMHMAFYGISIRYSAERALAAFELYDYLAQENADPASQISAVQEAVGHVGALSRYFWPSTAGKKKTELKQYELKLARGEKLRKQFKITEESPLSDRDLRNAWEHFDEKLDTYVLSNDAGYFFPTPMIESHELADHPVGKIFKLLDPEAECLVLLGKKFFFGPLRTEVERIFAANEQENS</sequence>
<dbReference type="RefSeq" id="WP_135443197.1">
    <property type="nucleotide sequence ID" value="NZ_SRLE01000006.1"/>
</dbReference>
<evidence type="ECO:0000313" key="2">
    <source>
        <dbReference type="Proteomes" id="UP000298050"/>
    </source>
</evidence>
<reference evidence="1 2" key="1">
    <citation type="submission" date="2019-04" db="EMBL/GenBank/DDBJ databases">
        <title>Taxonomy of novel Haliea sp. from mangrove soil of West Coast of India.</title>
        <authorList>
            <person name="Verma A."/>
            <person name="Kumar P."/>
            <person name="Krishnamurthi S."/>
        </authorList>
    </citation>
    <scope>NUCLEOTIDE SEQUENCE [LARGE SCALE GENOMIC DNA]</scope>
    <source>
        <strain evidence="1 2">SAOS-164</strain>
    </source>
</reference>
<accession>A0A4Z0M4G2</accession>
<gene>
    <name evidence="1" type="ORF">E4634_09545</name>
</gene>
<dbReference type="Proteomes" id="UP000298050">
    <property type="component" value="Unassembled WGS sequence"/>
</dbReference>
<comment type="caution">
    <text evidence="1">The sequence shown here is derived from an EMBL/GenBank/DDBJ whole genome shotgun (WGS) entry which is preliminary data.</text>
</comment>
<organism evidence="1 2">
    <name type="scientific">Mangrovimicrobium sediminis</name>
    <dbReference type="NCBI Taxonomy" id="2562682"/>
    <lineage>
        <taxon>Bacteria</taxon>
        <taxon>Pseudomonadati</taxon>
        <taxon>Pseudomonadota</taxon>
        <taxon>Gammaproteobacteria</taxon>
        <taxon>Cellvibrionales</taxon>
        <taxon>Halieaceae</taxon>
        <taxon>Mangrovimicrobium</taxon>
    </lineage>
</organism>
<evidence type="ECO:0000313" key="1">
    <source>
        <dbReference type="EMBL" id="TGD74346.1"/>
    </source>
</evidence>